<keyword evidence="3 4" id="KW-0443">Lipid metabolism</keyword>
<keyword evidence="2 4" id="KW-0442">Lipid degradation</keyword>
<evidence type="ECO:0000313" key="7">
    <source>
        <dbReference type="Proteomes" id="UP000672602"/>
    </source>
</evidence>
<feature type="active site" description="Proton acceptor" evidence="4">
    <location>
        <position position="197"/>
    </location>
</feature>
<dbReference type="InterPro" id="IPR016035">
    <property type="entry name" value="Acyl_Trfase/lysoPLipase"/>
</dbReference>
<evidence type="ECO:0000256" key="3">
    <source>
        <dbReference type="ARBA" id="ARBA00023098"/>
    </source>
</evidence>
<dbReference type="SUPFAM" id="SSF52151">
    <property type="entry name" value="FabD/lysophospholipase-like"/>
    <property type="match status" value="1"/>
</dbReference>
<accession>A0A8J7S954</accession>
<feature type="short sequence motif" description="GXSXG" evidence="4">
    <location>
        <begin position="43"/>
        <end position="47"/>
    </location>
</feature>
<evidence type="ECO:0000256" key="4">
    <source>
        <dbReference type="PROSITE-ProRule" id="PRU01161"/>
    </source>
</evidence>
<keyword evidence="7" id="KW-1185">Reference proteome</keyword>
<feature type="short sequence motif" description="GXGXXG" evidence="4">
    <location>
        <begin position="15"/>
        <end position="20"/>
    </location>
</feature>
<evidence type="ECO:0000259" key="5">
    <source>
        <dbReference type="PROSITE" id="PS51635"/>
    </source>
</evidence>
<evidence type="ECO:0000256" key="1">
    <source>
        <dbReference type="ARBA" id="ARBA00022801"/>
    </source>
</evidence>
<proteinExistence type="predicted"/>
<dbReference type="Gene3D" id="3.40.1090.10">
    <property type="entry name" value="Cytosolic phospholipase A2 catalytic domain"/>
    <property type="match status" value="2"/>
</dbReference>
<organism evidence="6 7">
    <name type="scientific">Marivibrio halodurans</name>
    <dbReference type="NCBI Taxonomy" id="2039722"/>
    <lineage>
        <taxon>Bacteria</taxon>
        <taxon>Pseudomonadati</taxon>
        <taxon>Pseudomonadota</taxon>
        <taxon>Alphaproteobacteria</taxon>
        <taxon>Rhodospirillales</taxon>
        <taxon>Rhodospirillaceae</taxon>
        <taxon>Marivibrio</taxon>
    </lineage>
</organism>
<dbReference type="AlphaFoldDB" id="A0A8J7S954"/>
<dbReference type="GO" id="GO:0016042">
    <property type="term" value="P:lipid catabolic process"/>
    <property type="evidence" value="ECO:0007669"/>
    <property type="project" value="UniProtKB-UniRule"/>
</dbReference>
<evidence type="ECO:0000313" key="6">
    <source>
        <dbReference type="EMBL" id="MBP5857722.1"/>
    </source>
</evidence>
<dbReference type="PANTHER" id="PTHR14226:SF78">
    <property type="entry name" value="SLR0060 PROTEIN"/>
    <property type="match status" value="1"/>
</dbReference>
<sequence>MGTRDRKPLNLALQGGGSHGAFTWGVLDRLLEEDCFDYEGIVGTSAGAMNAVALAYGLRTGGAEGGRACLADYWRRNMRMGAHAPWPSPMDRMFGDGNLTYSPMFQMLDALSRVASPYQLNPTGFNPLEKLVENMIDFDILRDTSAGPRLYLCATNVMNGRAKVFEGADLSAKAVAASACLPFMFQAVEIDGNYYWDGGYMGNPPLFPILYNCECRDLLVVQVTPINLPELPTDASAIFDRITGLSFNSSLMREMRVVKFVSDMIQRGNDDGGRLREAFVHTIDAEERMGTLGASSQANLDKDYIDGLFAMGREKGARFIEAHFDAIGRESTTDIEEKFM</sequence>
<gene>
    <name evidence="6" type="ORF">KAJ83_11945</name>
</gene>
<comment type="caution">
    <text evidence="6">The sequence shown here is derived from an EMBL/GenBank/DDBJ whole genome shotgun (WGS) entry which is preliminary data.</text>
</comment>
<dbReference type="RefSeq" id="WP_210682307.1">
    <property type="nucleotide sequence ID" value="NZ_JAGMWN010000005.1"/>
</dbReference>
<dbReference type="InterPro" id="IPR050301">
    <property type="entry name" value="NTE"/>
</dbReference>
<keyword evidence="1 4" id="KW-0378">Hydrolase</keyword>
<feature type="short sequence motif" description="DGA/G" evidence="4">
    <location>
        <begin position="197"/>
        <end position="199"/>
    </location>
</feature>
<feature type="domain" description="PNPLA" evidence="5">
    <location>
        <begin position="11"/>
        <end position="210"/>
    </location>
</feature>
<dbReference type="Pfam" id="PF01734">
    <property type="entry name" value="Patatin"/>
    <property type="match status" value="1"/>
</dbReference>
<feature type="active site" description="Nucleophile" evidence="4">
    <location>
        <position position="45"/>
    </location>
</feature>
<dbReference type="PANTHER" id="PTHR14226">
    <property type="entry name" value="NEUROPATHY TARGET ESTERASE/SWISS CHEESE D.MELANOGASTER"/>
    <property type="match status" value="1"/>
</dbReference>
<dbReference type="GO" id="GO:0016787">
    <property type="term" value="F:hydrolase activity"/>
    <property type="evidence" value="ECO:0007669"/>
    <property type="project" value="UniProtKB-UniRule"/>
</dbReference>
<protein>
    <submittedName>
        <fullName evidence="6">Patatin-like phospholipase family protein</fullName>
    </submittedName>
</protein>
<dbReference type="InterPro" id="IPR002641">
    <property type="entry name" value="PNPLA_dom"/>
</dbReference>
<reference evidence="6" key="1">
    <citation type="submission" date="2021-04" db="EMBL/GenBank/DDBJ databases">
        <authorList>
            <person name="Zhang D.-C."/>
        </authorList>
    </citation>
    <scope>NUCLEOTIDE SEQUENCE</scope>
    <source>
        <strain evidence="6">CGMCC 1.15697</strain>
    </source>
</reference>
<evidence type="ECO:0000256" key="2">
    <source>
        <dbReference type="ARBA" id="ARBA00022963"/>
    </source>
</evidence>
<dbReference type="EMBL" id="JAGMWN010000005">
    <property type="protein sequence ID" value="MBP5857722.1"/>
    <property type="molecule type" value="Genomic_DNA"/>
</dbReference>
<dbReference type="PROSITE" id="PS51635">
    <property type="entry name" value="PNPLA"/>
    <property type="match status" value="1"/>
</dbReference>
<dbReference type="Proteomes" id="UP000672602">
    <property type="component" value="Unassembled WGS sequence"/>
</dbReference>
<name>A0A8J7S954_9PROT</name>